<accession>A0A1M6DBC8</accession>
<keyword evidence="2" id="KW-0687">Ribonucleoprotein</keyword>
<dbReference type="InterPro" id="IPR004038">
    <property type="entry name" value="Ribosomal_eL8/eL30/eS12/Gad45"/>
</dbReference>
<dbReference type="STRING" id="1121298.SAMN05444401_1402"/>
<dbReference type="NCBIfam" id="NF004078">
    <property type="entry name" value="PRK05583.1"/>
    <property type="match status" value="1"/>
</dbReference>
<dbReference type="GO" id="GO:0005840">
    <property type="term" value="C:ribosome"/>
    <property type="evidence" value="ECO:0007669"/>
    <property type="project" value="UniProtKB-KW"/>
</dbReference>
<gene>
    <name evidence="2" type="ORF">SAMN05444401_1402</name>
</gene>
<evidence type="ECO:0000259" key="1">
    <source>
        <dbReference type="Pfam" id="PF01248"/>
    </source>
</evidence>
<dbReference type="Gene3D" id="3.30.1330.30">
    <property type="match status" value="1"/>
</dbReference>
<dbReference type="Pfam" id="PF01248">
    <property type="entry name" value="Ribosomal_L7Ae"/>
    <property type="match status" value="1"/>
</dbReference>
<sequence length="101" mass="11656">MNSFLQFLSLAKKSGNLVEGYNNCELLLNKKNIFLFIFSNEISYNSEKKFVRYCTLNNIPYIKEFSKHELGNSLGRQEINIICVTDKNISNKLLSILEGNK</sequence>
<protein>
    <submittedName>
        <fullName evidence="2">Ribosomal protein L7Ae</fullName>
    </submittedName>
</protein>
<proteinExistence type="predicted"/>
<dbReference type="AlphaFoldDB" id="A0A1M6DBC8"/>
<name>A0A1M6DBC8_9CLOT</name>
<dbReference type="SUPFAM" id="SSF55315">
    <property type="entry name" value="L30e-like"/>
    <property type="match status" value="1"/>
</dbReference>
<keyword evidence="2" id="KW-0689">Ribosomal protein</keyword>
<evidence type="ECO:0000313" key="3">
    <source>
        <dbReference type="Proteomes" id="UP000184080"/>
    </source>
</evidence>
<evidence type="ECO:0000313" key="2">
    <source>
        <dbReference type="EMBL" id="SHI70450.1"/>
    </source>
</evidence>
<dbReference type="InterPro" id="IPR029064">
    <property type="entry name" value="Ribosomal_eL30-like_sf"/>
</dbReference>
<reference evidence="2 3" key="1">
    <citation type="submission" date="2016-11" db="EMBL/GenBank/DDBJ databases">
        <authorList>
            <person name="Jaros S."/>
            <person name="Januszkiewicz K."/>
            <person name="Wedrychowicz H."/>
        </authorList>
    </citation>
    <scope>NUCLEOTIDE SEQUENCE [LARGE SCALE GENOMIC DNA]</scope>
    <source>
        <strain evidence="2 3">DSM 21864</strain>
    </source>
</reference>
<dbReference type="OrthoDB" id="9794863at2"/>
<dbReference type="RefSeq" id="WP_073004915.1">
    <property type="nucleotide sequence ID" value="NZ_FQZO01000001.1"/>
</dbReference>
<keyword evidence="3" id="KW-1185">Reference proteome</keyword>
<feature type="domain" description="Ribosomal protein eL8/eL30/eS12/Gadd45" evidence="1">
    <location>
        <begin position="6"/>
        <end position="88"/>
    </location>
</feature>
<dbReference type="Proteomes" id="UP000184080">
    <property type="component" value="Unassembled WGS sequence"/>
</dbReference>
<dbReference type="EMBL" id="FQZO01000001">
    <property type="protein sequence ID" value="SHI70450.1"/>
    <property type="molecule type" value="Genomic_DNA"/>
</dbReference>
<organism evidence="2 3">
    <name type="scientific">Clostridium amylolyticum</name>
    <dbReference type="NCBI Taxonomy" id="1121298"/>
    <lineage>
        <taxon>Bacteria</taxon>
        <taxon>Bacillati</taxon>
        <taxon>Bacillota</taxon>
        <taxon>Clostridia</taxon>
        <taxon>Eubacteriales</taxon>
        <taxon>Clostridiaceae</taxon>
        <taxon>Clostridium</taxon>
    </lineage>
</organism>